<protein>
    <submittedName>
        <fullName evidence="2">Uncharacterized protein</fullName>
    </submittedName>
</protein>
<feature type="region of interest" description="Disordered" evidence="1">
    <location>
        <begin position="63"/>
        <end position="87"/>
    </location>
</feature>
<proteinExistence type="predicted"/>
<evidence type="ECO:0000313" key="2">
    <source>
        <dbReference type="EMBL" id="KAH9296811.1"/>
    </source>
</evidence>
<gene>
    <name evidence="2" type="ORF">KI387_028493</name>
</gene>
<evidence type="ECO:0000313" key="3">
    <source>
        <dbReference type="Proteomes" id="UP000824469"/>
    </source>
</evidence>
<comment type="caution">
    <text evidence="2">The sequence shown here is derived from an EMBL/GenBank/DDBJ whole genome shotgun (WGS) entry which is preliminary data.</text>
</comment>
<feature type="non-terminal residue" evidence="2">
    <location>
        <position position="1"/>
    </location>
</feature>
<reference evidence="2 3" key="1">
    <citation type="journal article" date="2021" name="Nat. Plants">
        <title>The Taxus genome provides insights into paclitaxel biosynthesis.</title>
        <authorList>
            <person name="Xiong X."/>
            <person name="Gou J."/>
            <person name="Liao Q."/>
            <person name="Li Y."/>
            <person name="Zhou Q."/>
            <person name="Bi G."/>
            <person name="Li C."/>
            <person name="Du R."/>
            <person name="Wang X."/>
            <person name="Sun T."/>
            <person name="Guo L."/>
            <person name="Liang H."/>
            <person name="Lu P."/>
            <person name="Wu Y."/>
            <person name="Zhang Z."/>
            <person name="Ro D.K."/>
            <person name="Shang Y."/>
            <person name="Huang S."/>
            <person name="Yan J."/>
        </authorList>
    </citation>
    <scope>NUCLEOTIDE SEQUENCE [LARGE SCALE GENOMIC DNA]</scope>
    <source>
        <strain evidence="2">Ta-2019</strain>
    </source>
</reference>
<organism evidence="2 3">
    <name type="scientific">Taxus chinensis</name>
    <name type="common">Chinese yew</name>
    <name type="synonym">Taxus wallichiana var. chinensis</name>
    <dbReference type="NCBI Taxonomy" id="29808"/>
    <lineage>
        <taxon>Eukaryota</taxon>
        <taxon>Viridiplantae</taxon>
        <taxon>Streptophyta</taxon>
        <taxon>Embryophyta</taxon>
        <taxon>Tracheophyta</taxon>
        <taxon>Spermatophyta</taxon>
        <taxon>Pinopsida</taxon>
        <taxon>Pinidae</taxon>
        <taxon>Conifers II</taxon>
        <taxon>Cupressales</taxon>
        <taxon>Taxaceae</taxon>
        <taxon>Taxus</taxon>
    </lineage>
</organism>
<keyword evidence="3" id="KW-1185">Reference proteome</keyword>
<sequence>TMAQRYSWVFGTIRHHGPNSLDMPNTIFLSKKNGEEISDKFLGKFKKNPNIIKREIPAPFSPSSNLEIDVPVEEKREKKEKTYQGKE</sequence>
<feature type="compositionally biased region" description="Basic and acidic residues" evidence="1">
    <location>
        <begin position="72"/>
        <end position="87"/>
    </location>
</feature>
<name>A0AA38C827_TAXCH</name>
<evidence type="ECO:0000256" key="1">
    <source>
        <dbReference type="SAM" id="MobiDB-lite"/>
    </source>
</evidence>
<dbReference type="AlphaFoldDB" id="A0AA38C827"/>
<accession>A0AA38C827</accession>
<dbReference type="Proteomes" id="UP000824469">
    <property type="component" value="Unassembled WGS sequence"/>
</dbReference>
<feature type="non-terminal residue" evidence="2">
    <location>
        <position position="87"/>
    </location>
</feature>
<dbReference type="EMBL" id="JAHRHJ020000010">
    <property type="protein sequence ID" value="KAH9296811.1"/>
    <property type="molecule type" value="Genomic_DNA"/>
</dbReference>